<evidence type="ECO:0000313" key="14">
    <source>
        <dbReference type="Proteomes" id="UP001152797"/>
    </source>
</evidence>
<evidence type="ECO:0000256" key="6">
    <source>
        <dbReference type="ARBA" id="ARBA00022777"/>
    </source>
</evidence>
<evidence type="ECO:0000313" key="11">
    <source>
        <dbReference type="EMBL" id="CAI3982760.1"/>
    </source>
</evidence>
<dbReference type="GO" id="GO:0004168">
    <property type="term" value="F:dolichol kinase activity"/>
    <property type="evidence" value="ECO:0007669"/>
    <property type="project" value="UniProtKB-EC"/>
</dbReference>
<feature type="transmembrane region" description="Helical" evidence="10">
    <location>
        <begin position="199"/>
        <end position="219"/>
    </location>
</feature>
<feature type="transmembrane region" description="Helical" evidence="10">
    <location>
        <begin position="270"/>
        <end position="292"/>
    </location>
</feature>
<keyword evidence="8 10" id="KW-1133">Transmembrane helix</keyword>
<evidence type="ECO:0000256" key="2">
    <source>
        <dbReference type="ARBA" id="ARBA00010794"/>
    </source>
</evidence>
<keyword evidence="9 10" id="KW-0472">Membrane</keyword>
<comment type="similarity">
    <text evidence="2">Belongs to the polyprenol kinase family.</text>
</comment>
<dbReference type="GO" id="GO:0043048">
    <property type="term" value="P:dolichyl monophosphate biosynthetic process"/>
    <property type="evidence" value="ECO:0007669"/>
    <property type="project" value="TreeGrafter"/>
</dbReference>
<keyword evidence="14" id="KW-1185">Reference proteome</keyword>
<feature type="transmembrane region" description="Helical" evidence="10">
    <location>
        <begin position="239"/>
        <end position="258"/>
    </location>
</feature>
<evidence type="ECO:0000256" key="7">
    <source>
        <dbReference type="ARBA" id="ARBA00022824"/>
    </source>
</evidence>
<evidence type="ECO:0000256" key="4">
    <source>
        <dbReference type="ARBA" id="ARBA00022679"/>
    </source>
</evidence>
<evidence type="ECO:0000256" key="10">
    <source>
        <dbReference type="SAM" id="Phobius"/>
    </source>
</evidence>
<evidence type="ECO:0000313" key="12">
    <source>
        <dbReference type="EMBL" id="CAL1136135.1"/>
    </source>
</evidence>
<keyword evidence="6 13" id="KW-0418">Kinase</keyword>
<feature type="transmembrane region" description="Helical" evidence="10">
    <location>
        <begin position="24"/>
        <end position="46"/>
    </location>
</feature>
<reference evidence="12" key="2">
    <citation type="submission" date="2024-04" db="EMBL/GenBank/DDBJ databases">
        <authorList>
            <person name="Chen Y."/>
            <person name="Shah S."/>
            <person name="Dougan E. K."/>
            <person name="Thang M."/>
            <person name="Chan C."/>
        </authorList>
    </citation>
    <scope>NUCLEOTIDE SEQUENCE [LARGE SCALE GENOMIC DNA]</scope>
</reference>
<evidence type="ECO:0000256" key="5">
    <source>
        <dbReference type="ARBA" id="ARBA00022692"/>
    </source>
</evidence>
<evidence type="ECO:0000256" key="3">
    <source>
        <dbReference type="ARBA" id="ARBA00012132"/>
    </source>
</evidence>
<feature type="transmembrane region" description="Helical" evidence="10">
    <location>
        <begin position="58"/>
        <end position="84"/>
    </location>
</feature>
<name>A0A9P1FQ84_9DINO</name>
<dbReference type="OrthoDB" id="449546at2759"/>
<dbReference type="EMBL" id="CAMXCT030000745">
    <property type="protein sequence ID" value="CAL4770072.1"/>
    <property type="molecule type" value="Genomic_DNA"/>
</dbReference>
<evidence type="ECO:0000256" key="8">
    <source>
        <dbReference type="ARBA" id="ARBA00022989"/>
    </source>
</evidence>
<dbReference type="GO" id="GO:0005789">
    <property type="term" value="C:endoplasmic reticulum membrane"/>
    <property type="evidence" value="ECO:0007669"/>
    <property type="project" value="UniProtKB-SubCell"/>
</dbReference>
<keyword evidence="4" id="KW-0808">Transferase</keyword>
<dbReference type="EMBL" id="CAMXCT010000745">
    <property type="protein sequence ID" value="CAI3982760.1"/>
    <property type="molecule type" value="Genomic_DNA"/>
</dbReference>
<evidence type="ECO:0000256" key="1">
    <source>
        <dbReference type="ARBA" id="ARBA00004477"/>
    </source>
</evidence>
<dbReference type="PANTHER" id="PTHR13205">
    <property type="entry name" value="TRANSMEMBRANE PROTEIN 15-RELATED"/>
    <property type="match status" value="1"/>
</dbReference>
<comment type="subcellular location">
    <subcellularLocation>
        <location evidence="1">Endoplasmic reticulum membrane</location>
        <topology evidence="1">Multi-pass membrane protein</topology>
    </subcellularLocation>
</comment>
<gene>
    <name evidence="11" type="ORF">C1SCF055_LOCUS10424</name>
</gene>
<proteinExistence type="inferred from homology"/>
<dbReference type="EC" id="2.7.1.108" evidence="3"/>
<protein>
    <recommendedName>
        <fullName evidence="3">dolichol kinase</fullName>
        <ecNumber evidence="3">2.7.1.108</ecNumber>
    </recommendedName>
</protein>
<dbReference type="InterPro" id="IPR032974">
    <property type="entry name" value="Polypren_kinase"/>
</dbReference>
<reference evidence="11" key="1">
    <citation type="submission" date="2022-10" db="EMBL/GenBank/DDBJ databases">
        <authorList>
            <person name="Chen Y."/>
            <person name="Dougan E. K."/>
            <person name="Chan C."/>
            <person name="Rhodes N."/>
            <person name="Thang M."/>
        </authorList>
    </citation>
    <scope>NUCLEOTIDE SEQUENCE</scope>
</reference>
<dbReference type="AlphaFoldDB" id="A0A9P1FQ84"/>
<evidence type="ECO:0000313" key="13">
    <source>
        <dbReference type="EMBL" id="CAL4770072.1"/>
    </source>
</evidence>
<comment type="caution">
    <text evidence="11">The sequence shown here is derived from an EMBL/GenBank/DDBJ whole genome shotgun (WGS) entry which is preliminary data.</text>
</comment>
<feature type="transmembrane region" description="Helical" evidence="10">
    <location>
        <begin position="156"/>
        <end position="178"/>
    </location>
</feature>
<organism evidence="11">
    <name type="scientific">Cladocopium goreaui</name>
    <dbReference type="NCBI Taxonomy" id="2562237"/>
    <lineage>
        <taxon>Eukaryota</taxon>
        <taxon>Sar</taxon>
        <taxon>Alveolata</taxon>
        <taxon>Dinophyceae</taxon>
        <taxon>Suessiales</taxon>
        <taxon>Symbiodiniaceae</taxon>
        <taxon>Cladocopium</taxon>
    </lineage>
</organism>
<feature type="transmembrane region" description="Helical" evidence="10">
    <location>
        <begin position="96"/>
        <end position="120"/>
    </location>
</feature>
<dbReference type="Proteomes" id="UP001152797">
    <property type="component" value="Unassembled WGS sequence"/>
</dbReference>
<accession>A0A9P1FQ84</accession>
<keyword evidence="5 10" id="KW-0812">Transmembrane</keyword>
<dbReference type="PANTHER" id="PTHR13205:SF15">
    <property type="entry name" value="DOLICHOL KINASE"/>
    <property type="match status" value="1"/>
</dbReference>
<keyword evidence="7" id="KW-0256">Endoplasmic reticulum</keyword>
<evidence type="ECO:0000256" key="9">
    <source>
        <dbReference type="ARBA" id="ARBA00023136"/>
    </source>
</evidence>
<sequence length="1172" mass="130363">MFWSQGSGFITSVFVKGVLEAFQFWRPICTFWSSLATIGLVFLVLTVCFEHIGCFAPLLAALVAALLFGLWGLSSAIGGAIWWFVGYILEEQNLRLLLFLWPGLLCVGLLVVEMLSRRLLQNGELSLMKKHLLRKSFHLLAICLFAPPLLTGQGEFLALAQLVAALLFIALEVCRACRAPLCHIQDRFLSKYLDKREDISRDLVLTHLYLLLGCSLPVWLESFQTFQSSRPSGSLRKVAGLLLIGVGDSCAALFGIRFGQRRWPGSHRSLLGSLAFVLSVSLFAAALVPVALLEAAWLPFLLATSLTALLEVYTKTVVWSACEVMEGREHLMDSIEYLVFMAIDENSGRELIQDEGNFDVNRLHNWGVHLSDGSCGRLLPFVGEEGDAVAEFDFEALFSETSQKRLLGKFRHKEMRSVSAEGDGGPPTVQGFELLVSGLKPHCMHRISVVVRCAVENLPEPDWQRLKLDPSHPLRWSDPFHSSPLLTPLRPPPMLVSELVPIPDGRFGRFLHTPCILLKCGLFAKQNKNDSDKDHSVVVDCRPAGSTDEDYQLAGSSIYCQPAEYGPCRLVYNLPYLHAEIRTRNITMNDVSAASIPFFAVPPLTIEDSKGPSINLVVGKDGRLCVSVEWTSRCLPGQKPKLLQIGLRRHALHQDCVELASQSVLPQMCLEELPTTALCSSKDFEGLMEEAAARFKKQGGILRDESPYYCRHCFQPLQRKADSSTVLGPLGKAWIAEVKEVLKLSAAPRPNGHGQVAIDEIGHANPLDTAALRAPHWAQLEQQIREEANPWEAIRQAKTPCSCRDVFCCKELNVDGEELIHGTVYTFRLRVSDGQRWSCWTEYSPPMQVVIPPPKPPVPYQETLAPIPPPTVEVLFVKDGDETIQSIVEGLKGPDFRLRLRWPRFEGRMQEVEYRILMWTLSPEQRKRAQSLEKGPLPPIVGVQSVFTSSSFPGVAAEVDESSAPRIVRPVVPDCSPVARARPRTLQPGSQDTPEILAHIQPFDPPRGRANELPPTLEAEVNVMPVPTGHGYVFAVEAKHCRGALGNLGEWSPPMFSRFIEFQHQSRELSLEVDARFGTLLFKGQAATQPKPKNEKLQMEASTVSFADEHRDLPKAMPLLSNPGGDPWPIGAEPKKFIVRTKGRTVYAERLDAEKLPDLPEARPKKDDLREG</sequence>
<dbReference type="EMBL" id="CAMXCT020000745">
    <property type="protein sequence ID" value="CAL1136135.1"/>
    <property type="molecule type" value="Genomic_DNA"/>
</dbReference>